<dbReference type="EMBL" id="VAHF01000005">
    <property type="protein sequence ID" value="TXG61718.1"/>
    <property type="molecule type" value="Genomic_DNA"/>
</dbReference>
<keyword evidence="2" id="KW-1185">Reference proteome</keyword>
<evidence type="ECO:0000313" key="1">
    <source>
        <dbReference type="EMBL" id="TXG61718.1"/>
    </source>
</evidence>
<dbReference type="AlphaFoldDB" id="A0A5C7HXZ2"/>
<evidence type="ECO:0000313" key="2">
    <source>
        <dbReference type="Proteomes" id="UP000323000"/>
    </source>
</evidence>
<dbReference type="OrthoDB" id="296793at2759"/>
<comment type="caution">
    <text evidence="1">The sequence shown here is derived from an EMBL/GenBank/DDBJ whole genome shotgun (WGS) entry which is preliminary data.</text>
</comment>
<organism evidence="1 2">
    <name type="scientific">Acer yangbiense</name>
    <dbReference type="NCBI Taxonomy" id="1000413"/>
    <lineage>
        <taxon>Eukaryota</taxon>
        <taxon>Viridiplantae</taxon>
        <taxon>Streptophyta</taxon>
        <taxon>Embryophyta</taxon>
        <taxon>Tracheophyta</taxon>
        <taxon>Spermatophyta</taxon>
        <taxon>Magnoliopsida</taxon>
        <taxon>eudicotyledons</taxon>
        <taxon>Gunneridae</taxon>
        <taxon>Pentapetalae</taxon>
        <taxon>rosids</taxon>
        <taxon>malvids</taxon>
        <taxon>Sapindales</taxon>
        <taxon>Sapindaceae</taxon>
        <taxon>Hippocastanoideae</taxon>
        <taxon>Acereae</taxon>
        <taxon>Acer</taxon>
    </lineage>
</organism>
<name>A0A5C7HXZ2_9ROSI</name>
<dbReference type="Proteomes" id="UP000323000">
    <property type="component" value="Chromosome 5"/>
</dbReference>
<protein>
    <submittedName>
        <fullName evidence="1">Uncharacterized protein</fullName>
    </submittedName>
</protein>
<sequence>MGLAKSDGMSLHANEFQFKTWYPPLEKTPSSLSFKVVPKFRTSSVHWFGSGNSGSLLCINTGNNRKSFIILCWSEPKSRLNHGKTTQGASFCYSGRLQIRWWNLFKR</sequence>
<reference evidence="2" key="1">
    <citation type="journal article" date="2019" name="Gigascience">
        <title>De novo genome assembly of the endangered Acer yangbiense, a plant species with extremely small populations endemic to Yunnan Province, China.</title>
        <authorList>
            <person name="Yang J."/>
            <person name="Wariss H.M."/>
            <person name="Tao L."/>
            <person name="Zhang R."/>
            <person name="Yun Q."/>
            <person name="Hollingsworth P."/>
            <person name="Dao Z."/>
            <person name="Luo G."/>
            <person name="Guo H."/>
            <person name="Ma Y."/>
            <person name="Sun W."/>
        </authorList>
    </citation>
    <scope>NUCLEOTIDE SEQUENCE [LARGE SCALE GENOMIC DNA]</scope>
    <source>
        <strain evidence="2">cv. Malutang</strain>
    </source>
</reference>
<accession>A0A5C7HXZ2</accession>
<gene>
    <name evidence="1" type="ORF">EZV62_013081</name>
</gene>
<proteinExistence type="predicted"/>